<evidence type="ECO:0000256" key="1">
    <source>
        <dbReference type="ARBA" id="ARBA00023121"/>
    </source>
</evidence>
<comment type="caution">
    <text evidence="2">The sequence shown here is derived from an EMBL/GenBank/DDBJ whole genome shotgun (WGS) entry which is preliminary data.</text>
</comment>
<dbReference type="PANTHER" id="PTHR33434">
    <property type="entry name" value="DEGV DOMAIN-CONTAINING PROTEIN DR_1986-RELATED"/>
    <property type="match status" value="1"/>
</dbReference>
<dbReference type="SUPFAM" id="SSF82549">
    <property type="entry name" value="DAK1/DegV-like"/>
    <property type="match status" value="1"/>
</dbReference>
<protein>
    <submittedName>
        <fullName evidence="2">DegV family protein with EDD domain</fullName>
    </submittedName>
</protein>
<sequence>MQTAIVTDSNSGIFEKEASEKNVFVVAMPIIIEGKTYYEGVNLDHIQFFQVLANHRKVSTSQPSPFEVENLWNHIFELGYDEIVYIPMSSGLSGSCETALALAQDYHGRVEVVNNHRISITLKHSVEDAIGLRKLGYNAHQIKKRLEETAYNSIVYVGVSTLEYLKASGRVTPAGAAIGTILSIKPLLIIKGERLDAYAKVRGTLNCQRKLIEAMHLAVQELSKDGARLRISVTGSYENQEDTDKWVDLVRKSFDQYDVEYNPLTMSVSAHVGPCAFGMGISQAIEK</sequence>
<reference evidence="2 3" key="1">
    <citation type="submission" date="2019-03" db="EMBL/GenBank/DDBJ databases">
        <title>Genomic Encyclopedia of Type Strains, Phase IV (KMG-IV): sequencing the most valuable type-strain genomes for metagenomic binning, comparative biology and taxonomic classification.</title>
        <authorList>
            <person name="Goeker M."/>
        </authorList>
    </citation>
    <scope>NUCLEOTIDE SEQUENCE [LARGE SCALE GENOMIC DNA]</scope>
    <source>
        <strain evidence="2 3">DSM 29487</strain>
    </source>
</reference>
<dbReference type="RefSeq" id="WP_066447786.1">
    <property type="nucleotide sequence ID" value="NZ_CAUWFI010000030.1"/>
</dbReference>
<name>A0A4R3ZAK8_9FIRM</name>
<gene>
    <name evidence="2" type="ORF">EDD60_103216</name>
</gene>
<dbReference type="PROSITE" id="PS51482">
    <property type="entry name" value="DEGV"/>
    <property type="match status" value="1"/>
</dbReference>
<dbReference type="InterPro" id="IPR043168">
    <property type="entry name" value="DegV_C"/>
</dbReference>
<evidence type="ECO:0000313" key="2">
    <source>
        <dbReference type="EMBL" id="TCW01756.1"/>
    </source>
</evidence>
<dbReference type="NCBIfam" id="TIGR00762">
    <property type="entry name" value="DegV"/>
    <property type="match status" value="1"/>
</dbReference>
<dbReference type="GeneID" id="98914692"/>
<dbReference type="InterPro" id="IPR050270">
    <property type="entry name" value="DegV_domain_contain"/>
</dbReference>
<dbReference type="InterPro" id="IPR003797">
    <property type="entry name" value="DegV"/>
</dbReference>
<dbReference type="AlphaFoldDB" id="A0A4R3ZAK8"/>
<evidence type="ECO:0000313" key="3">
    <source>
        <dbReference type="Proteomes" id="UP000295515"/>
    </source>
</evidence>
<accession>A0A4R3ZAK8</accession>
<dbReference type="Pfam" id="PF02645">
    <property type="entry name" value="DegV"/>
    <property type="match status" value="1"/>
</dbReference>
<keyword evidence="1" id="KW-0446">Lipid-binding</keyword>
<dbReference type="EMBL" id="SMCQ01000003">
    <property type="protein sequence ID" value="TCW01756.1"/>
    <property type="molecule type" value="Genomic_DNA"/>
</dbReference>
<dbReference type="PANTHER" id="PTHR33434:SF2">
    <property type="entry name" value="FATTY ACID-BINDING PROTEIN TM_1468"/>
    <property type="match status" value="1"/>
</dbReference>
<dbReference type="Proteomes" id="UP000295515">
    <property type="component" value="Unassembled WGS sequence"/>
</dbReference>
<organism evidence="2 3">
    <name type="scientific">Longibaculum muris</name>
    <dbReference type="NCBI Taxonomy" id="1796628"/>
    <lineage>
        <taxon>Bacteria</taxon>
        <taxon>Bacillati</taxon>
        <taxon>Bacillota</taxon>
        <taxon>Erysipelotrichia</taxon>
        <taxon>Erysipelotrichales</taxon>
        <taxon>Coprobacillaceae</taxon>
        <taxon>Longibaculum</taxon>
    </lineage>
</organism>
<keyword evidence="3" id="KW-1185">Reference proteome</keyword>
<proteinExistence type="predicted"/>
<dbReference type="GO" id="GO:0008289">
    <property type="term" value="F:lipid binding"/>
    <property type="evidence" value="ECO:0007669"/>
    <property type="project" value="UniProtKB-KW"/>
</dbReference>
<dbReference type="Gene3D" id="3.30.1180.10">
    <property type="match status" value="1"/>
</dbReference>
<dbReference type="Gene3D" id="3.40.50.10170">
    <property type="match status" value="1"/>
</dbReference>